<feature type="domain" description="PilZ" evidence="1">
    <location>
        <begin position="83"/>
        <end position="178"/>
    </location>
</feature>
<dbReference type="OrthoDB" id="5890620at2"/>
<dbReference type="RefSeq" id="WP_033081095.1">
    <property type="nucleotide sequence ID" value="NZ_JQEC01000011.1"/>
</dbReference>
<reference evidence="2 3" key="1">
    <citation type="submission" date="2014-08" db="EMBL/GenBank/DDBJ databases">
        <title>Genomic and Phenotypic Diversity of Colwellia psychrerythraea strains from Disparate Marine Basins.</title>
        <authorList>
            <person name="Techtmann S.M."/>
            <person name="Stelling S.C."/>
            <person name="Utturkar S.M."/>
            <person name="Alshibli N."/>
            <person name="Harris A."/>
            <person name="Brown S.D."/>
            <person name="Hazen T.C."/>
        </authorList>
    </citation>
    <scope>NUCLEOTIDE SEQUENCE [LARGE SCALE GENOMIC DNA]</scope>
    <source>
        <strain evidence="2 3">GAB14E</strain>
    </source>
</reference>
<protein>
    <submittedName>
        <fullName evidence="2">Type IV pilus assembly PilZ</fullName>
    </submittedName>
</protein>
<proteinExistence type="predicted"/>
<organism evidence="2 3">
    <name type="scientific">Colwellia psychrerythraea</name>
    <name type="common">Vibrio psychroerythus</name>
    <dbReference type="NCBI Taxonomy" id="28229"/>
    <lineage>
        <taxon>Bacteria</taxon>
        <taxon>Pseudomonadati</taxon>
        <taxon>Pseudomonadota</taxon>
        <taxon>Gammaproteobacteria</taxon>
        <taxon>Alteromonadales</taxon>
        <taxon>Colwelliaceae</taxon>
        <taxon>Colwellia</taxon>
    </lineage>
</organism>
<dbReference type="AlphaFoldDB" id="A0A099L2L6"/>
<dbReference type="EMBL" id="JQEC01000011">
    <property type="protein sequence ID" value="KGJ96093.1"/>
    <property type="molecule type" value="Genomic_DNA"/>
</dbReference>
<evidence type="ECO:0000313" key="2">
    <source>
        <dbReference type="EMBL" id="KGJ96093.1"/>
    </source>
</evidence>
<sequence>MTALSLEQKLTQYHEFFAIEHEFSVNIMTIDNTEATSFEQFSANTPIPFKLATDMSVIDQSALRSLQNLGNSASQLVNFLNQQSQKIDLLIGYILSQQDEVQHRYQGVKFGGGGIKFIAPMAFSIGQLLELKIFLLESNCAIYCYGEVIAVEAINELFTHKVTFHYIREEDREILVRSSLHEQSKHLQKLAKLRNQDNEQ</sequence>
<gene>
    <name evidence="2" type="ORF">GAB14E_0040</name>
</gene>
<name>A0A099L2L6_COLPS</name>
<evidence type="ECO:0000313" key="3">
    <source>
        <dbReference type="Proteomes" id="UP000029868"/>
    </source>
</evidence>
<dbReference type="PATRIC" id="fig|28229.3.peg.971"/>
<dbReference type="Proteomes" id="UP000029868">
    <property type="component" value="Unassembled WGS sequence"/>
</dbReference>
<dbReference type="InterPro" id="IPR009875">
    <property type="entry name" value="PilZ_domain"/>
</dbReference>
<dbReference type="Pfam" id="PF07238">
    <property type="entry name" value="PilZ"/>
    <property type="match status" value="1"/>
</dbReference>
<comment type="caution">
    <text evidence="2">The sequence shown here is derived from an EMBL/GenBank/DDBJ whole genome shotgun (WGS) entry which is preliminary data.</text>
</comment>
<accession>A0A099L2L6</accession>
<dbReference type="GO" id="GO:0035438">
    <property type="term" value="F:cyclic-di-GMP binding"/>
    <property type="evidence" value="ECO:0007669"/>
    <property type="project" value="InterPro"/>
</dbReference>
<evidence type="ECO:0000259" key="1">
    <source>
        <dbReference type="Pfam" id="PF07238"/>
    </source>
</evidence>